<keyword evidence="5" id="KW-1185">Reference proteome</keyword>
<dbReference type="RefSeq" id="WP_093160055.1">
    <property type="nucleotide sequence ID" value="NZ_FOUP01000027.1"/>
</dbReference>
<dbReference type="STRING" id="455193.SAMN05421805_12779"/>
<dbReference type="EMBL" id="FOUP01000027">
    <property type="protein sequence ID" value="SFO86105.1"/>
    <property type="molecule type" value="Genomic_DNA"/>
</dbReference>
<evidence type="ECO:0000313" key="2">
    <source>
        <dbReference type="EMBL" id="RKT85618.1"/>
    </source>
</evidence>
<proteinExistence type="predicted"/>
<evidence type="ECO:0000313" key="5">
    <source>
        <dbReference type="Proteomes" id="UP000270697"/>
    </source>
</evidence>
<sequence>MTAATPPERRRAEALRAAAGALDVLNVADVDALLRVAAWVLDEHQAEQDNASSAVCATETDEYRRHALAEWQRRALAAERQRDELDDQAAEWKSRAEQAEQQLATRS</sequence>
<accession>A0A1I5KM68</accession>
<name>A0A1I5KM68_9PSEU</name>
<dbReference type="EMBL" id="RBXX01000002">
    <property type="protein sequence ID" value="RKT85618.1"/>
    <property type="molecule type" value="Genomic_DNA"/>
</dbReference>
<gene>
    <name evidence="2" type="ORF">ATL45_3965</name>
    <name evidence="3" type="ORF">SAMN05421805_12779</name>
</gene>
<dbReference type="Proteomes" id="UP000199398">
    <property type="component" value="Unassembled WGS sequence"/>
</dbReference>
<evidence type="ECO:0000313" key="3">
    <source>
        <dbReference type="EMBL" id="SFO86105.1"/>
    </source>
</evidence>
<reference evidence="2 5" key="2">
    <citation type="submission" date="2018-10" db="EMBL/GenBank/DDBJ databases">
        <title>Sequencing the genomes of 1000 actinobacteria strains.</title>
        <authorList>
            <person name="Klenk H.-P."/>
        </authorList>
    </citation>
    <scope>NUCLEOTIDE SEQUENCE [LARGE SCALE GENOMIC DNA]</scope>
    <source>
        <strain evidence="2 5">DSM 45119</strain>
    </source>
</reference>
<feature type="region of interest" description="Disordered" evidence="1">
    <location>
        <begin position="82"/>
        <end position="107"/>
    </location>
</feature>
<evidence type="ECO:0000256" key="1">
    <source>
        <dbReference type="SAM" id="MobiDB-lite"/>
    </source>
</evidence>
<protein>
    <submittedName>
        <fullName evidence="3">Uncharacterized protein</fullName>
    </submittedName>
</protein>
<dbReference type="Proteomes" id="UP000270697">
    <property type="component" value="Unassembled WGS sequence"/>
</dbReference>
<organism evidence="3 4">
    <name type="scientific">Saccharopolyspora antimicrobica</name>
    <dbReference type="NCBI Taxonomy" id="455193"/>
    <lineage>
        <taxon>Bacteria</taxon>
        <taxon>Bacillati</taxon>
        <taxon>Actinomycetota</taxon>
        <taxon>Actinomycetes</taxon>
        <taxon>Pseudonocardiales</taxon>
        <taxon>Pseudonocardiaceae</taxon>
        <taxon>Saccharopolyspora</taxon>
    </lineage>
</organism>
<dbReference type="AlphaFoldDB" id="A0A1I5KM68"/>
<reference evidence="3 4" key="1">
    <citation type="submission" date="2016-10" db="EMBL/GenBank/DDBJ databases">
        <authorList>
            <person name="de Groot N.N."/>
        </authorList>
    </citation>
    <scope>NUCLEOTIDE SEQUENCE [LARGE SCALE GENOMIC DNA]</scope>
    <source>
        <strain evidence="3 4">CPCC 201259</strain>
    </source>
</reference>
<evidence type="ECO:0000313" key="4">
    <source>
        <dbReference type="Proteomes" id="UP000199398"/>
    </source>
</evidence>